<keyword evidence="2" id="KW-1185">Reference proteome</keyword>
<dbReference type="Proteomes" id="UP001189429">
    <property type="component" value="Unassembled WGS sequence"/>
</dbReference>
<evidence type="ECO:0008006" key="3">
    <source>
        <dbReference type="Google" id="ProtNLM"/>
    </source>
</evidence>
<feature type="non-terminal residue" evidence="1">
    <location>
        <position position="1"/>
    </location>
</feature>
<gene>
    <name evidence="1" type="ORF">PCOR1329_LOCUS7900</name>
</gene>
<protein>
    <recommendedName>
        <fullName evidence="3">FAST kinase leucine-rich domain-containing protein</fullName>
    </recommendedName>
</protein>
<comment type="caution">
    <text evidence="1">The sequence shown here is derived from an EMBL/GenBank/DDBJ whole genome shotgun (WGS) entry which is preliminary data.</text>
</comment>
<dbReference type="EMBL" id="CAUYUJ010002152">
    <property type="protein sequence ID" value="CAK0799447.1"/>
    <property type="molecule type" value="Genomic_DNA"/>
</dbReference>
<sequence>AALSLVEAYLPSFDLINMVQALHICALTGIEEESLKKQMQVNPNFINLFHRTKEAVLKDVAAVDPRTAGDLLWCCARLSIFDSELFGEIVADATKRLSSYDSLNIALLVFALGYVGQRPRAAFMQALVRELRARIDGEFNGQHVSMVVYGMMRLGIRDER</sequence>
<name>A0ABN9Q4D5_9DINO</name>
<proteinExistence type="predicted"/>
<evidence type="ECO:0000313" key="1">
    <source>
        <dbReference type="EMBL" id="CAK0799447.1"/>
    </source>
</evidence>
<organism evidence="1 2">
    <name type="scientific">Prorocentrum cordatum</name>
    <dbReference type="NCBI Taxonomy" id="2364126"/>
    <lineage>
        <taxon>Eukaryota</taxon>
        <taxon>Sar</taxon>
        <taxon>Alveolata</taxon>
        <taxon>Dinophyceae</taxon>
        <taxon>Prorocentrales</taxon>
        <taxon>Prorocentraceae</taxon>
        <taxon>Prorocentrum</taxon>
    </lineage>
</organism>
<evidence type="ECO:0000313" key="2">
    <source>
        <dbReference type="Proteomes" id="UP001189429"/>
    </source>
</evidence>
<feature type="non-terminal residue" evidence="1">
    <location>
        <position position="160"/>
    </location>
</feature>
<accession>A0ABN9Q4D5</accession>
<reference evidence="1" key="1">
    <citation type="submission" date="2023-10" db="EMBL/GenBank/DDBJ databases">
        <authorList>
            <person name="Chen Y."/>
            <person name="Shah S."/>
            <person name="Dougan E. K."/>
            <person name="Thang M."/>
            <person name="Chan C."/>
        </authorList>
    </citation>
    <scope>NUCLEOTIDE SEQUENCE [LARGE SCALE GENOMIC DNA]</scope>
</reference>